<proteinExistence type="predicted"/>
<accession>A0A498BXS9</accession>
<dbReference type="InterPro" id="IPR011990">
    <property type="entry name" value="TPR-like_helical_dom_sf"/>
</dbReference>
<dbReference type="Gene3D" id="1.25.40.10">
    <property type="entry name" value="Tetratricopeptide repeat domain"/>
    <property type="match status" value="1"/>
</dbReference>
<organism evidence="2 3">
    <name type="scientific">Microbacterium telephonicum</name>
    <dbReference type="NCBI Taxonomy" id="1714841"/>
    <lineage>
        <taxon>Bacteria</taxon>
        <taxon>Bacillati</taxon>
        <taxon>Actinomycetota</taxon>
        <taxon>Actinomycetes</taxon>
        <taxon>Micrococcales</taxon>
        <taxon>Microbacteriaceae</taxon>
        <taxon>Microbacterium</taxon>
    </lineage>
</organism>
<evidence type="ECO:0000313" key="2">
    <source>
        <dbReference type="EMBL" id="RLK48092.1"/>
    </source>
</evidence>
<dbReference type="AlphaFoldDB" id="A0A498BXS9"/>
<feature type="domain" description="CHAT" evidence="1">
    <location>
        <begin position="592"/>
        <end position="819"/>
    </location>
</feature>
<reference evidence="2 3" key="1">
    <citation type="journal article" date="2015" name="Stand. Genomic Sci.">
        <title>Genomic Encyclopedia of Bacterial and Archaeal Type Strains, Phase III: the genomes of soil and plant-associated and newly described type strains.</title>
        <authorList>
            <person name="Whitman W.B."/>
            <person name="Woyke T."/>
            <person name="Klenk H.P."/>
            <person name="Zhou Y."/>
            <person name="Lilburn T.G."/>
            <person name="Beck B.J."/>
            <person name="De Vos P."/>
            <person name="Vandamme P."/>
            <person name="Eisen J.A."/>
            <person name="Garrity G."/>
            <person name="Hugenholtz P."/>
            <person name="Kyrpides N.C."/>
        </authorList>
    </citation>
    <scope>NUCLEOTIDE SEQUENCE [LARGE SCALE GENOMIC DNA]</scope>
    <source>
        <strain evidence="2 3">S2T63</strain>
    </source>
</reference>
<dbReference type="Proteomes" id="UP000273158">
    <property type="component" value="Unassembled WGS sequence"/>
</dbReference>
<protein>
    <submittedName>
        <fullName evidence="2">CHAT domain-containing protein</fullName>
    </submittedName>
</protein>
<gene>
    <name evidence="2" type="ORF">C7474_2695</name>
</gene>
<keyword evidence="3" id="KW-1185">Reference proteome</keyword>
<name>A0A498BXS9_9MICO</name>
<evidence type="ECO:0000313" key="3">
    <source>
        <dbReference type="Proteomes" id="UP000273158"/>
    </source>
</evidence>
<dbReference type="SUPFAM" id="SSF48452">
    <property type="entry name" value="TPR-like"/>
    <property type="match status" value="1"/>
</dbReference>
<dbReference type="InterPro" id="IPR024983">
    <property type="entry name" value="CHAT_dom"/>
</dbReference>
<sequence length="835" mass="87879">MKVALTTDPAARALDLYARARELTDQRRFDEARRLLADAAAAAPDVDLRARIAGTTAYVMAQTGAQDEGEQLVRDTLALPGISAHTSGVLAGQLGATLLYQGRLDEAALWLGRGIDALEDDPMAAANLRMNRSLVGMQLRDLSAATADLEQARDVYRRHGEPVDVAEAQHNLGYVALLAGDLVRAMREMGDARTLAGETSDASAAIGDVDMAEALRDAGLTAEAETLLQRAARTFGANGMPQARAEAELQLARSLLRHDPVAAAKAAGSASRRFTALGSQSWAARADGIRLRARLAAGAIDRVGKVVPERPVDTREVAPVARRLAAAGLAGEATALRLSLELWRARHGHAGGRMPALPASAPLEVRLLAAEVRAERSARARRDRSVQAEAAAGLDELSAWRSSFGSLDLQTSLSMYGMGLVLSGLGAAVRTAQPESVFDWSERARHLSIQVLPLRPPSDPQQAAELGELRALRADLASADWASDPRAIELADTLRHRQWTTTGVADVEQRVALDAAVAALDDDIAIVSFVFSPQGLTCLVVTTTEARVVPLPGWSDVRAAFAGLRSDLDMSAMVRTGPMVDVVARSLAGRVERLSRMLLDEPLRGVDARRIVLTAPGVLAGMPWAMLPALRGRAFTLAGSVSRWVHAREARPAAAPGAERVVFAVGPRVPRGREEAAVGAAAWTDPTLLSGADATVAAVSEAAASADVLHVAAHGRHAVDNPIFSGLQLADGVLFGYDIDRMPRLPRTVVLSACEAGRSSVRWGEEAVGMTRAWLHAGAGAVIAAPVVVADDDACELLGAVHAELARGLEPSLALAAATASTGISAPFQVHGNGF</sequence>
<evidence type="ECO:0000259" key="1">
    <source>
        <dbReference type="Pfam" id="PF12770"/>
    </source>
</evidence>
<dbReference type="Pfam" id="PF12770">
    <property type="entry name" value="CHAT"/>
    <property type="match status" value="1"/>
</dbReference>
<comment type="caution">
    <text evidence="2">The sequence shown here is derived from an EMBL/GenBank/DDBJ whole genome shotgun (WGS) entry which is preliminary data.</text>
</comment>
<dbReference type="EMBL" id="RCDB01000003">
    <property type="protein sequence ID" value="RLK48092.1"/>
    <property type="molecule type" value="Genomic_DNA"/>
</dbReference>